<dbReference type="RefSeq" id="WP_238192397.1">
    <property type="nucleotide sequence ID" value="NZ_BPQJ01000023.1"/>
</dbReference>
<name>A0AA37M690_9HYPH</name>
<evidence type="ECO:0000313" key="1">
    <source>
        <dbReference type="EMBL" id="GJD64255.1"/>
    </source>
</evidence>
<keyword evidence="2" id="KW-1185">Reference proteome</keyword>
<dbReference type="Proteomes" id="UP001055286">
    <property type="component" value="Unassembled WGS sequence"/>
</dbReference>
<evidence type="ECO:0008006" key="3">
    <source>
        <dbReference type="Google" id="ProtNLM"/>
    </source>
</evidence>
<gene>
    <name evidence="1" type="ORF">MPEAHAMD_4436</name>
</gene>
<protein>
    <recommendedName>
        <fullName evidence="3">Glycosyl transferase</fullName>
    </recommendedName>
</protein>
<dbReference type="AlphaFoldDB" id="A0AA37M690"/>
<comment type="caution">
    <text evidence="1">The sequence shown here is derived from an EMBL/GenBank/DDBJ whole genome shotgun (WGS) entry which is preliminary data.</text>
</comment>
<accession>A0AA37M690</accession>
<reference evidence="1" key="1">
    <citation type="journal article" date="2016" name="Front. Microbiol.">
        <title>Genome Sequence of the Piezophilic, Mesophilic Sulfate-Reducing Bacterium Desulfovibrio indicus J2T.</title>
        <authorList>
            <person name="Cao J."/>
            <person name="Maignien L."/>
            <person name="Shao Z."/>
            <person name="Alain K."/>
            <person name="Jebbar M."/>
        </authorList>
    </citation>
    <scope>NUCLEOTIDE SEQUENCE</scope>
    <source>
        <strain evidence="1">JCM 32048</strain>
    </source>
</reference>
<dbReference type="GO" id="GO:0016757">
    <property type="term" value="F:glycosyltransferase activity"/>
    <property type="evidence" value="ECO:0007669"/>
    <property type="project" value="InterPro"/>
</dbReference>
<dbReference type="Pfam" id="PF01501">
    <property type="entry name" value="Glyco_transf_8"/>
    <property type="match status" value="1"/>
</dbReference>
<dbReference type="EMBL" id="BPQJ01000023">
    <property type="protein sequence ID" value="GJD64255.1"/>
    <property type="molecule type" value="Genomic_DNA"/>
</dbReference>
<dbReference type="SUPFAM" id="SSF53448">
    <property type="entry name" value="Nucleotide-diphospho-sugar transferases"/>
    <property type="match status" value="1"/>
</dbReference>
<evidence type="ECO:0000313" key="2">
    <source>
        <dbReference type="Proteomes" id="UP001055286"/>
    </source>
</evidence>
<dbReference type="InterPro" id="IPR029044">
    <property type="entry name" value="Nucleotide-diphossugar_trans"/>
</dbReference>
<dbReference type="InterPro" id="IPR002495">
    <property type="entry name" value="Glyco_trans_8"/>
</dbReference>
<proteinExistence type="predicted"/>
<sequence length="347" mass="39239">MKPGCICYVTDRNYLFVTLVSAMQARAQVAASQADVLLLAIDDGPETDTYRRICDQEGIVFLNVAARAEAVLKDALGDIYRTGFAGRISAATLVRLVISDFVTGDYGRMLYIDGDTQINGSLDALLQRDLPAGRFLAARDYTSVMTSAGLAVPDQFSPNYGLLGVPKSRRGYYFNAGVIVSDFEDWKHIGRVALAYFVESGGKLQFHDQDALNGACWEQHLPLSNRWNFPRQFLHLRPRLSYRPEIVHFMANPKPWHGVLPPWGEKEYRVYRDAIDRHPELAGDIPTLSWARLHAYRLKSTFYHLRDRLQDRQNERIAAVLDEQFLDAPHRATERLPAPASRLMAQP</sequence>
<dbReference type="Gene3D" id="3.90.550.10">
    <property type="entry name" value="Spore Coat Polysaccharide Biosynthesis Protein SpsA, Chain A"/>
    <property type="match status" value="1"/>
</dbReference>
<reference evidence="1" key="2">
    <citation type="submission" date="2021-08" db="EMBL/GenBank/DDBJ databases">
        <authorList>
            <person name="Tani A."/>
            <person name="Ola A."/>
            <person name="Ogura Y."/>
            <person name="Katsura K."/>
            <person name="Hayashi T."/>
        </authorList>
    </citation>
    <scope>NUCLEOTIDE SEQUENCE</scope>
    <source>
        <strain evidence="1">JCM 32048</strain>
    </source>
</reference>
<organism evidence="1 2">
    <name type="scientific">Methylobacterium frigidaeris</name>
    <dbReference type="NCBI Taxonomy" id="2038277"/>
    <lineage>
        <taxon>Bacteria</taxon>
        <taxon>Pseudomonadati</taxon>
        <taxon>Pseudomonadota</taxon>
        <taxon>Alphaproteobacteria</taxon>
        <taxon>Hyphomicrobiales</taxon>
        <taxon>Methylobacteriaceae</taxon>
        <taxon>Methylobacterium</taxon>
    </lineage>
</organism>